<dbReference type="Gene3D" id="3.40.50.180">
    <property type="entry name" value="Methylesterase CheB, C-terminal domain"/>
    <property type="match status" value="1"/>
</dbReference>
<organism evidence="6 7">
    <name type="scientific">Thalassolituus maritimus</name>
    <dbReference type="NCBI Taxonomy" id="484498"/>
    <lineage>
        <taxon>Bacteria</taxon>
        <taxon>Pseudomonadati</taxon>
        <taxon>Pseudomonadota</taxon>
        <taxon>Gammaproteobacteria</taxon>
        <taxon>Oceanospirillales</taxon>
        <taxon>Oceanospirillaceae</taxon>
        <taxon>Thalassolituus</taxon>
    </lineage>
</organism>
<reference evidence="6 7" key="1">
    <citation type="submission" date="2024-04" db="EMBL/GenBank/DDBJ databases">
        <title>Draft genome sequence of Thalassolituus maritimus NBRC 116585.</title>
        <authorList>
            <person name="Miyakawa T."/>
            <person name="Kusuya Y."/>
            <person name="Miura T."/>
        </authorList>
    </citation>
    <scope>NUCLEOTIDE SEQUENCE [LARGE SCALE GENOMIC DNA]</scope>
    <source>
        <strain evidence="6 7">5NW40-0001</strain>
    </source>
</reference>
<feature type="active site" evidence="4">
    <location>
        <position position="179"/>
    </location>
</feature>
<comment type="caution">
    <text evidence="6">The sequence shown here is derived from an EMBL/GenBank/DDBJ whole genome shotgun (WGS) entry which is preliminary data.</text>
</comment>
<sequence length="343" mass="37261">MAVHSVAVVNSDLLQQRILGDAIERLGFKLVLNAPTARLSPELVENTRADVWLVTVQDDDELCADSFDQLLSGDVPVLVGMDAAPDNKCTTFLRWEKKLLTKLRDLTDTPAPAAEVSQVPWERKSHPPIELPVEFAGLNRQVPIAIFVLGASLGGPEAVKEFLDALPAGLPVAFVYAQHIDERFEQALCQAVGRHSAYQLNNAENAATLSCGDVLIAPVATRFDLVGLDRISVLDQPWDGPYGPSIDGVIDVVYNHAQRRFGCILFSGMGSDGSEGISAMPEGTQIWAQSPAGCGNASMPESAINTGRVTYIGDSYQLAGRLTEHLKEIWKEDYERKPDHQCG</sequence>
<dbReference type="PROSITE" id="PS50122">
    <property type="entry name" value="CHEB"/>
    <property type="match status" value="1"/>
</dbReference>
<dbReference type="SUPFAM" id="SSF52738">
    <property type="entry name" value="Methylesterase CheB, C-terminal domain"/>
    <property type="match status" value="1"/>
</dbReference>
<evidence type="ECO:0000313" key="6">
    <source>
        <dbReference type="EMBL" id="GAA6146623.1"/>
    </source>
</evidence>
<evidence type="ECO:0000256" key="4">
    <source>
        <dbReference type="PROSITE-ProRule" id="PRU00050"/>
    </source>
</evidence>
<keyword evidence="4" id="KW-0145">Chemotaxis</keyword>
<evidence type="ECO:0000256" key="3">
    <source>
        <dbReference type="ARBA" id="ARBA00048267"/>
    </source>
</evidence>
<feature type="domain" description="CheB-type methylesterase" evidence="5">
    <location>
        <begin position="143"/>
        <end position="329"/>
    </location>
</feature>
<dbReference type="InterPro" id="IPR000673">
    <property type="entry name" value="Sig_transdc_resp-reg_Me-estase"/>
</dbReference>
<evidence type="ECO:0000259" key="5">
    <source>
        <dbReference type="PROSITE" id="PS50122"/>
    </source>
</evidence>
<comment type="catalytic activity">
    <reaction evidence="3">
        <text>[protein]-L-glutamate 5-O-methyl ester + H2O = L-glutamyl-[protein] + methanol + H(+)</text>
        <dbReference type="Rhea" id="RHEA:23236"/>
        <dbReference type="Rhea" id="RHEA-COMP:10208"/>
        <dbReference type="Rhea" id="RHEA-COMP:10311"/>
        <dbReference type="ChEBI" id="CHEBI:15377"/>
        <dbReference type="ChEBI" id="CHEBI:15378"/>
        <dbReference type="ChEBI" id="CHEBI:17790"/>
        <dbReference type="ChEBI" id="CHEBI:29973"/>
        <dbReference type="ChEBI" id="CHEBI:82795"/>
        <dbReference type="EC" id="3.1.1.61"/>
    </reaction>
</comment>
<dbReference type="EMBL" id="BAABWH010000009">
    <property type="protein sequence ID" value="GAA6146623.1"/>
    <property type="molecule type" value="Genomic_DNA"/>
</dbReference>
<proteinExistence type="predicted"/>
<evidence type="ECO:0000256" key="2">
    <source>
        <dbReference type="ARBA" id="ARBA00039140"/>
    </source>
</evidence>
<feature type="active site" evidence="4">
    <location>
        <position position="272"/>
    </location>
</feature>
<accession>A0ABQ0A2J4</accession>
<dbReference type="PANTHER" id="PTHR42872:SF6">
    <property type="entry name" value="PROTEIN-GLUTAMATE METHYLESTERASE_PROTEIN-GLUTAMINE GLUTAMINASE"/>
    <property type="match status" value="1"/>
</dbReference>
<dbReference type="InterPro" id="IPR035909">
    <property type="entry name" value="CheB_C"/>
</dbReference>
<evidence type="ECO:0000313" key="7">
    <source>
        <dbReference type="Proteomes" id="UP001481413"/>
    </source>
</evidence>
<dbReference type="Proteomes" id="UP001481413">
    <property type="component" value="Unassembled WGS sequence"/>
</dbReference>
<dbReference type="PANTHER" id="PTHR42872">
    <property type="entry name" value="PROTEIN-GLUTAMATE METHYLESTERASE/PROTEIN-GLUTAMINE GLUTAMINASE"/>
    <property type="match status" value="1"/>
</dbReference>
<dbReference type="EC" id="3.1.1.61" evidence="2"/>
<keyword evidence="1 4" id="KW-0378">Hydrolase</keyword>
<gene>
    <name evidence="6" type="ORF">NBRC116585_27410</name>
</gene>
<dbReference type="RefSeq" id="WP_353295845.1">
    <property type="nucleotide sequence ID" value="NZ_BAABWH010000009.1"/>
</dbReference>
<evidence type="ECO:0000256" key="1">
    <source>
        <dbReference type="ARBA" id="ARBA00022801"/>
    </source>
</evidence>
<feature type="active site" evidence="4">
    <location>
        <position position="152"/>
    </location>
</feature>
<protein>
    <recommendedName>
        <fullName evidence="2">protein-glutamate methylesterase</fullName>
        <ecNumber evidence="2">3.1.1.61</ecNumber>
    </recommendedName>
</protein>
<name>A0ABQ0A2J4_9GAMM</name>
<dbReference type="Pfam" id="PF01339">
    <property type="entry name" value="CheB_methylest"/>
    <property type="match status" value="1"/>
</dbReference>
<keyword evidence="7" id="KW-1185">Reference proteome</keyword>